<keyword evidence="3" id="KW-1185">Reference proteome</keyword>
<gene>
    <name evidence="2" type="primary">Mo02477</name>
    <name evidence="2" type="ORF">E5Q_02477</name>
</gene>
<feature type="region of interest" description="Disordered" evidence="1">
    <location>
        <begin position="38"/>
        <end position="115"/>
    </location>
</feature>
<proteinExistence type="predicted"/>
<evidence type="ECO:0000256" key="1">
    <source>
        <dbReference type="SAM" id="MobiDB-lite"/>
    </source>
</evidence>
<evidence type="ECO:0000313" key="2">
    <source>
        <dbReference type="EMBL" id="GAA95820.1"/>
    </source>
</evidence>
<dbReference type="InParanoid" id="G7DZ10"/>
<sequence length="277" mass="30125">MVHQGRFLQARELEPTAIASQLNEESAIKEWQTYRDPDMAGLATDGQATFKPPANGNGAPMISPNHSTPRPGLKRRQAADFSDECLDTPYLTPDSSGPHRQQQQPDNDQATSTASQAELLHAHKKRRKELGFEPVFAKLTLSRPEGDSQQSGHVVVPRVDQGTTQTDTHIVSGSSSAPEVRMDDPYVVYVDSLDVSDDEESATPPTLKLNSKLASWLHATPGPPLYKAPDLRISSEDQMRNQGALIPYVPPLAISAPSGFSEETSSGDIDGMILDDM</sequence>
<dbReference type="Proteomes" id="UP000009131">
    <property type="component" value="Unassembled WGS sequence"/>
</dbReference>
<accession>G7DZ10</accession>
<evidence type="ECO:0000313" key="3">
    <source>
        <dbReference type="Proteomes" id="UP000009131"/>
    </source>
</evidence>
<dbReference type="RefSeq" id="XP_014566822.1">
    <property type="nucleotide sequence ID" value="XM_014711336.1"/>
</dbReference>
<organism evidence="2 3">
    <name type="scientific">Mixia osmundae (strain CBS 9802 / IAM 14324 / JCM 22182 / KY 12970)</name>
    <dbReference type="NCBI Taxonomy" id="764103"/>
    <lineage>
        <taxon>Eukaryota</taxon>
        <taxon>Fungi</taxon>
        <taxon>Dikarya</taxon>
        <taxon>Basidiomycota</taxon>
        <taxon>Pucciniomycotina</taxon>
        <taxon>Mixiomycetes</taxon>
        <taxon>Mixiales</taxon>
        <taxon>Mixiaceae</taxon>
        <taxon>Mixia</taxon>
    </lineage>
</organism>
<dbReference type="EMBL" id="BABT02000067">
    <property type="protein sequence ID" value="GAA95820.1"/>
    <property type="molecule type" value="Genomic_DNA"/>
</dbReference>
<feature type="region of interest" description="Disordered" evidence="1">
    <location>
        <begin position="257"/>
        <end position="277"/>
    </location>
</feature>
<reference evidence="2 3" key="1">
    <citation type="journal article" date="2011" name="J. Gen. Appl. Microbiol.">
        <title>Draft genome sequencing of the enigmatic basidiomycete Mixia osmundae.</title>
        <authorList>
            <person name="Nishida H."/>
            <person name="Nagatsuka Y."/>
            <person name="Sugiyama J."/>
        </authorList>
    </citation>
    <scope>NUCLEOTIDE SEQUENCE [LARGE SCALE GENOMIC DNA]</scope>
    <source>
        <strain evidence="3">CBS 9802 / IAM 14324 / JCM 22182 / KY 12970</strain>
    </source>
</reference>
<dbReference type="AlphaFoldDB" id="G7DZ10"/>
<protein>
    <submittedName>
        <fullName evidence="2">Uncharacterized protein</fullName>
    </submittedName>
</protein>
<name>G7DZ10_MIXOS</name>
<dbReference type="HOGENOM" id="CLU_1005044_0_0_1"/>
<comment type="caution">
    <text evidence="2">The sequence shown here is derived from an EMBL/GenBank/DDBJ whole genome shotgun (WGS) entry which is preliminary data.</text>
</comment>
<feature type="compositionally biased region" description="Polar residues" evidence="1">
    <location>
        <begin position="93"/>
        <end position="115"/>
    </location>
</feature>
<reference evidence="2 3" key="2">
    <citation type="journal article" date="2012" name="Open Biol.">
        <title>Characteristics of nucleosomes and linker DNA regions on the genome of the basidiomycete Mixia osmundae revealed by mono- and dinucleosome mapping.</title>
        <authorList>
            <person name="Nishida H."/>
            <person name="Kondo S."/>
            <person name="Matsumoto T."/>
            <person name="Suzuki Y."/>
            <person name="Yoshikawa H."/>
            <person name="Taylor T.D."/>
            <person name="Sugiyama J."/>
        </authorList>
    </citation>
    <scope>NUCLEOTIDE SEQUENCE [LARGE SCALE GENOMIC DNA]</scope>
    <source>
        <strain evidence="3">CBS 9802 / IAM 14324 / JCM 22182 / KY 12970</strain>
    </source>
</reference>